<evidence type="ECO:0000313" key="2">
    <source>
        <dbReference type="Proteomes" id="UP000887578"/>
    </source>
</evidence>
<feature type="compositionally biased region" description="Basic residues" evidence="1">
    <location>
        <begin position="1"/>
        <end position="18"/>
    </location>
</feature>
<feature type="compositionally biased region" description="Basic residues" evidence="1">
    <location>
        <begin position="253"/>
        <end position="265"/>
    </location>
</feature>
<accession>A0A914QW05</accession>
<feature type="compositionally biased region" description="Basic residues" evidence="1">
    <location>
        <begin position="231"/>
        <end position="246"/>
    </location>
</feature>
<evidence type="ECO:0000313" key="3">
    <source>
        <dbReference type="WBParaSite" id="PDA_v2.g8207.t1"/>
    </source>
</evidence>
<sequence>MKRNQPKTAKIRGTKFRKTGFEEDEENENAPPAKKPAPVIPTHFDFLLDAIPIKNDLNCDSKSVREKEIFSETCSSNIFYEQCTLTEFVAPFTYPSQILNENEKRKVHFADESGKKMVEVKIYERYIYLFKNNNSTTPDGTAVYEHRNERIALKNAFKCIDESENSNLCSSGKSQENVATSDAYTKSAPPNRYVCNTPSKDFVINSNLLMRANFNIFETANSPKSFSTLKSAKRSHEKSHKKKKSSHSSPSKSNHRSSSKKHRKK</sequence>
<dbReference type="Proteomes" id="UP000887578">
    <property type="component" value="Unplaced"/>
</dbReference>
<organism evidence="2 3">
    <name type="scientific">Panagrolaimus davidi</name>
    <dbReference type="NCBI Taxonomy" id="227884"/>
    <lineage>
        <taxon>Eukaryota</taxon>
        <taxon>Metazoa</taxon>
        <taxon>Ecdysozoa</taxon>
        <taxon>Nematoda</taxon>
        <taxon>Chromadorea</taxon>
        <taxon>Rhabditida</taxon>
        <taxon>Tylenchina</taxon>
        <taxon>Panagrolaimomorpha</taxon>
        <taxon>Panagrolaimoidea</taxon>
        <taxon>Panagrolaimidae</taxon>
        <taxon>Panagrolaimus</taxon>
    </lineage>
</organism>
<dbReference type="WBParaSite" id="PDA_v2.g8207.t1">
    <property type="protein sequence ID" value="PDA_v2.g8207.t1"/>
    <property type="gene ID" value="PDA_v2.g8207"/>
</dbReference>
<feature type="region of interest" description="Disordered" evidence="1">
    <location>
        <begin position="1"/>
        <end position="36"/>
    </location>
</feature>
<feature type="region of interest" description="Disordered" evidence="1">
    <location>
        <begin position="225"/>
        <end position="265"/>
    </location>
</feature>
<evidence type="ECO:0000256" key="1">
    <source>
        <dbReference type="SAM" id="MobiDB-lite"/>
    </source>
</evidence>
<name>A0A914QW05_9BILA</name>
<proteinExistence type="predicted"/>
<keyword evidence="2" id="KW-1185">Reference proteome</keyword>
<protein>
    <submittedName>
        <fullName evidence="3">Uncharacterized protein</fullName>
    </submittedName>
</protein>
<reference evidence="3" key="1">
    <citation type="submission" date="2022-11" db="UniProtKB">
        <authorList>
            <consortium name="WormBaseParasite"/>
        </authorList>
    </citation>
    <scope>IDENTIFICATION</scope>
</reference>
<dbReference type="AlphaFoldDB" id="A0A914QW05"/>